<feature type="transmembrane region" description="Helical" evidence="2">
    <location>
        <begin position="53"/>
        <end position="82"/>
    </location>
</feature>
<accession>A0AAV9XII3</accession>
<evidence type="ECO:0000256" key="2">
    <source>
        <dbReference type="SAM" id="Phobius"/>
    </source>
</evidence>
<keyword evidence="2" id="KW-0812">Transmembrane</keyword>
<evidence type="ECO:0000313" key="3">
    <source>
        <dbReference type="EMBL" id="KAK6541605.1"/>
    </source>
</evidence>
<dbReference type="EMBL" id="JAVHJO010000003">
    <property type="protein sequence ID" value="KAK6541605.1"/>
    <property type="molecule type" value="Genomic_DNA"/>
</dbReference>
<proteinExistence type="predicted"/>
<feature type="region of interest" description="Disordered" evidence="1">
    <location>
        <begin position="183"/>
        <end position="206"/>
    </location>
</feature>
<evidence type="ECO:0000256" key="1">
    <source>
        <dbReference type="SAM" id="MobiDB-lite"/>
    </source>
</evidence>
<feature type="compositionally biased region" description="Basic and acidic residues" evidence="1">
    <location>
        <begin position="114"/>
        <end position="128"/>
    </location>
</feature>
<name>A0AAV9XII3_9PEZI</name>
<gene>
    <name evidence="3" type="ORF">TWF694_007405</name>
</gene>
<dbReference type="Proteomes" id="UP001365542">
    <property type="component" value="Unassembled WGS sequence"/>
</dbReference>
<dbReference type="AlphaFoldDB" id="A0AAV9XII3"/>
<comment type="caution">
    <text evidence="3">The sequence shown here is derived from an EMBL/GenBank/DDBJ whole genome shotgun (WGS) entry which is preliminary data.</text>
</comment>
<evidence type="ECO:0000313" key="4">
    <source>
        <dbReference type="Proteomes" id="UP001365542"/>
    </source>
</evidence>
<reference evidence="3 4" key="1">
    <citation type="submission" date="2019-10" db="EMBL/GenBank/DDBJ databases">
        <authorList>
            <person name="Palmer J.M."/>
        </authorList>
    </citation>
    <scope>NUCLEOTIDE SEQUENCE [LARGE SCALE GENOMIC DNA]</scope>
    <source>
        <strain evidence="3 4">TWF694</strain>
    </source>
</reference>
<feature type="compositionally biased region" description="Basic residues" evidence="1">
    <location>
        <begin position="196"/>
        <end position="206"/>
    </location>
</feature>
<keyword evidence="4" id="KW-1185">Reference proteome</keyword>
<sequence length="206" mass="22186">MELADILLIPVRVTLATVLFIISPLTALLSYFFDLSVSVLKLPVWVAQKLEVIYIYLGAAFLVGISIGIIFSFFSSAIFSALGIDKKPSPPRTPATARRKLRSKSPISPTVTQSEKKSSFTIPRERGWLEGGSGSGAGGRLGMGMGAVDISPLSPTSISPSLGLSGGGSGELQLGRQRIFPILEEEDEHEDEMRGRKGRGRGRRRV</sequence>
<organism evidence="3 4">
    <name type="scientific">Orbilia ellipsospora</name>
    <dbReference type="NCBI Taxonomy" id="2528407"/>
    <lineage>
        <taxon>Eukaryota</taxon>
        <taxon>Fungi</taxon>
        <taxon>Dikarya</taxon>
        <taxon>Ascomycota</taxon>
        <taxon>Pezizomycotina</taxon>
        <taxon>Orbiliomycetes</taxon>
        <taxon>Orbiliales</taxon>
        <taxon>Orbiliaceae</taxon>
        <taxon>Orbilia</taxon>
    </lineage>
</organism>
<protein>
    <submittedName>
        <fullName evidence="3">Uncharacterized protein</fullName>
    </submittedName>
</protein>
<keyword evidence="2" id="KW-1133">Transmembrane helix</keyword>
<feature type="region of interest" description="Disordered" evidence="1">
    <location>
        <begin position="88"/>
        <end position="135"/>
    </location>
</feature>
<feature type="transmembrane region" description="Helical" evidence="2">
    <location>
        <begin position="12"/>
        <end position="33"/>
    </location>
</feature>
<keyword evidence="2" id="KW-0472">Membrane</keyword>